<dbReference type="Gene3D" id="1.10.150.130">
    <property type="match status" value="1"/>
</dbReference>
<evidence type="ECO:0000256" key="1">
    <source>
        <dbReference type="ARBA" id="ARBA00008857"/>
    </source>
</evidence>
<dbReference type="InterPro" id="IPR004107">
    <property type="entry name" value="Integrase_SAM-like_N"/>
</dbReference>
<sequence length="111" mass="13493">MKKIDFMIDEFMFYCDSKNLSKKTMMSYEQTLRLFSKYLEEEIDIIDITKVTEKVIREYINYIKERGKYTVVIDHKTLKTNTPKIRKDYGKKVSVTTINNYIRNIKVFFNY</sequence>
<proteinExistence type="inferred from homology"/>
<gene>
    <name evidence="5" type="ORF">Z968_10255</name>
</gene>
<organism evidence="5 6">
    <name type="scientific">Clostridium novyi A str. 4552</name>
    <dbReference type="NCBI Taxonomy" id="1444289"/>
    <lineage>
        <taxon>Bacteria</taxon>
        <taxon>Bacillati</taxon>
        <taxon>Bacillota</taxon>
        <taxon>Clostridia</taxon>
        <taxon>Eubacteriales</taxon>
        <taxon>Clostridiaceae</taxon>
        <taxon>Clostridium</taxon>
    </lineage>
</organism>
<comment type="caution">
    <text evidence="5">The sequence shown here is derived from an EMBL/GenBank/DDBJ whole genome shotgun (WGS) entry which is preliminary data.</text>
</comment>
<protein>
    <submittedName>
        <fullName evidence="5">Integrase</fullName>
    </submittedName>
</protein>
<dbReference type="RefSeq" id="WP_039255933.1">
    <property type="nucleotide sequence ID" value="NZ_JENJ01000051.1"/>
</dbReference>
<dbReference type="PROSITE" id="PS51900">
    <property type="entry name" value="CB"/>
    <property type="match status" value="1"/>
</dbReference>
<keyword evidence="2 3" id="KW-0238">DNA-binding</keyword>
<dbReference type="SUPFAM" id="SSF56349">
    <property type="entry name" value="DNA breaking-rejoining enzymes"/>
    <property type="match status" value="1"/>
</dbReference>
<dbReference type="GO" id="GO:0015074">
    <property type="term" value="P:DNA integration"/>
    <property type="evidence" value="ECO:0007669"/>
    <property type="project" value="InterPro"/>
</dbReference>
<evidence type="ECO:0000256" key="2">
    <source>
        <dbReference type="ARBA" id="ARBA00023125"/>
    </source>
</evidence>
<feature type="domain" description="Core-binding (CB)" evidence="4">
    <location>
        <begin position="2"/>
        <end position="111"/>
    </location>
</feature>
<reference evidence="5 6" key="1">
    <citation type="submission" date="2014-01" db="EMBL/GenBank/DDBJ databases">
        <title>Plasmidome dynamics in the species complex Clostridium novyi sensu lato converts strains of independent lineages into distinctly different pathogens.</title>
        <authorList>
            <person name="Skarin H."/>
            <person name="Segerman B."/>
        </authorList>
    </citation>
    <scope>NUCLEOTIDE SEQUENCE [LARGE SCALE GENOMIC DNA]</scope>
    <source>
        <strain evidence="5 6">4552</strain>
    </source>
</reference>
<dbReference type="Proteomes" id="UP000030012">
    <property type="component" value="Unassembled WGS sequence"/>
</dbReference>
<evidence type="ECO:0000256" key="3">
    <source>
        <dbReference type="PROSITE-ProRule" id="PRU01248"/>
    </source>
</evidence>
<accession>A0A0A0I2E4</accession>
<name>A0A0A0I2E4_CLONO</name>
<dbReference type="InterPro" id="IPR044068">
    <property type="entry name" value="CB"/>
</dbReference>
<dbReference type="GO" id="GO:0003677">
    <property type="term" value="F:DNA binding"/>
    <property type="evidence" value="ECO:0007669"/>
    <property type="project" value="UniProtKB-UniRule"/>
</dbReference>
<dbReference type="Pfam" id="PF02899">
    <property type="entry name" value="Phage_int_SAM_1"/>
    <property type="match status" value="1"/>
</dbReference>
<dbReference type="InterPro" id="IPR010998">
    <property type="entry name" value="Integrase_recombinase_N"/>
</dbReference>
<comment type="similarity">
    <text evidence="1">Belongs to the 'phage' integrase family.</text>
</comment>
<feature type="non-terminal residue" evidence="5">
    <location>
        <position position="111"/>
    </location>
</feature>
<dbReference type="AlphaFoldDB" id="A0A0A0I2E4"/>
<dbReference type="EMBL" id="JENJ01000051">
    <property type="protein sequence ID" value="KGM94972.1"/>
    <property type="molecule type" value="Genomic_DNA"/>
</dbReference>
<evidence type="ECO:0000313" key="5">
    <source>
        <dbReference type="EMBL" id="KGM94972.1"/>
    </source>
</evidence>
<dbReference type="InterPro" id="IPR011010">
    <property type="entry name" value="DNA_brk_join_enz"/>
</dbReference>
<evidence type="ECO:0000313" key="6">
    <source>
        <dbReference type="Proteomes" id="UP000030012"/>
    </source>
</evidence>
<evidence type="ECO:0000259" key="4">
    <source>
        <dbReference type="PROSITE" id="PS51900"/>
    </source>
</evidence>